<protein>
    <submittedName>
        <fullName evidence="2">Uncharacterized protein</fullName>
    </submittedName>
</protein>
<keyword evidence="3" id="KW-1185">Reference proteome</keyword>
<accession>A0A6A5TBB2</accession>
<feature type="region of interest" description="Disordered" evidence="1">
    <location>
        <begin position="129"/>
        <end position="169"/>
    </location>
</feature>
<evidence type="ECO:0000256" key="1">
    <source>
        <dbReference type="SAM" id="MobiDB-lite"/>
    </source>
</evidence>
<dbReference type="EMBL" id="ML977028">
    <property type="protein sequence ID" value="KAF1950105.1"/>
    <property type="molecule type" value="Genomic_DNA"/>
</dbReference>
<evidence type="ECO:0000313" key="2">
    <source>
        <dbReference type="EMBL" id="KAF1950105.1"/>
    </source>
</evidence>
<sequence length="628" mass="68747">MKSDTNAGAAKSEDTSTLHEDGCAQRPRIDNILRSPSTTNGDMSEKVAMVHERSGVDHSTAVMVAQPFDMGEKSEVQAKDEMYPTIEVSNNSTSISQHNKIVEQSQEQKRAVSITESDATTPIITITTPSETEATQNASEGQLSGPAPEIEVQSPQGDVSAPGAPSVDVVITTPSESESVHNPSEENNSTVALDTRTHCPEGASTPVIPSVDIVITPPPEPHIYSITFRPREPPTSPNTLSVPSLSKYSRLDVDSTGYKRLPTHLIVQHYSDQKLRRQRRDSFRKEEKLERKKMKAKETPEERAERRKTECTRKKLIGPETREQKEKKEQKKAKKALERGERKEREREFWKMMEGASEGPTSFGEAAVSKPVVTVDETRQEAGSKKALSYDNAQIEQPCMEKHKEEIATNEAARQHAWGSSRSTATAFAIGSLCAPFSTSTAPSPSRKSSLAIPKCSHEHAVAAKQDNTAQPPFLNTRTVVMPPPPSTIPPHSHYPTTPTLTMPRPTPLHTNETPQAPLASRSLQHLGSITLLPFTVPCALAGDTVSDSPNRDNPSSAPRSPPRPPKYTSEPRPSLNGFDMHASKCFSGTVPQRTPAAHQSKTPTPRPSLFKLKHGRGNEASVTHHFT</sequence>
<feature type="compositionally biased region" description="Polar residues" evidence="1">
    <location>
        <begin position="237"/>
        <end position="247"/>
    </location>
</feature>
<gene>
    <name evidence="2" type="ORF">CC80DRAFT_578708</name>
</gene>
<feature type="compositionally biased region" description="Basic and acidic residues" evidence="1">
    <location>
        <begin position="271"/>
        <end position="313"/>
    </location>
</feature>
<feature type="compositionally biased region" description="Basic and acidic residues" evidence="1">
    <location>
        <begin position="11"/>
        <end position="31"/>
    </location>
</feature>
<dbReference type="Proteomes" id="UP000800035">
    <property type="component" value="Unassembled WGS sequence"/>
</dbReference>
<feature type="compositionally biased region" description="Polar residues" evidence="1">
    <location>
        <begin position="90"/>
        <end position="105"/>
    </location>
</feature>
<name>A0A6A5TBB2_9PLEO</name>
<feature type="region of interest" description="Disordered" evidence="1">
    <location>
        <begin position="1"/>
        <end position="44"/>
    </location>
</feature>
<organism evidence="2 3">
    <name type="scientific">Byssothecium circinans</name>
    <dbReference type="NCBI Taxonomy" id="147558"/>
    <lineage>
        <taxon>Eukaryota</taxon>
        <taxon>Fungi</taxon>
        <taxon>Dikarya</taxon>
        <taxon>Ascomycota</taxon>
        <taxon>Pezizomycotina</taxon>
        <taxon>Dothideomycetes</taxon>
        <taxon>Pleosporomycetidae</taxon>
        <taxon>Pleosporales</taxon>
        <taxon>Massarineae</taxon>
        <taxon>Massarinaceae</taxon>
        <taxon>Byssothecium</taxon>
    </lineage>
</organism>
<evidence type="ECO:0000313" key="3">
    <source>
        <dbReference type="Proteomes" id="UP000800035"/>
    </source>
</evidence>
<reference evidence="2" key="1">
    <citation type="journal article" date="2020" name="Stud. Mycol.">
        <title>101 Dothideomycetes genomes: a test case for predicting lifestyles and emergence of pathogens.</title>
        <authorList>
            <person name="Haridas S."/>
            <person name="Albert R."/>
            <person name="Binder M."/>
            <person name="Bloem J."/>
            <person name="Labutti K."/>
            <person name="Salamov A."/>
            <person name="Andreopoulos B."/>
            <person name="Baker S."/>
            <person name="Barry K."/>
            <person name="Bills G."/>
            <person name="Bluhm B."/>
            <person name="Cannon C."/>
            <person name="Castanera R."/>
            <person name="Culley D."/>
            <person name="Daum C."/>
            <person name="Ezra D."/>
            <person name="Gonzalez J."/>
            <person name="Henrissat B."/>
            <person name="Kuo A."/>
            <person name="Liang C."/>
            <person name="Lipzen A."/>
            <person name="Lutzoni F."/>
            <person name="Magnuson J."/>
            <person name="Mondo S."/>
            <person name="Nolan M."/>
            <person name="Ohm R."/>
            <person name="Pangilinan J."/>
            <person name="Park H.-J."/>
            <person name="Ramirez L."/>
            <person name="Alfaro M."/>
            <person name="Sun H."/>
            <person name="Tritt A."/>
            <person name="Yoshinaga Y."/>
            <person name="Zwiers L.-H."/>
            <person name="Turgeon B."/>
            <person name="Goodwin S."/>
            <person name="Spatafora J."/>
            <person name="Crous P."/>
            <person name="Grigoriev I."/>
        </authorList>
    </citation>
    <scope>NUCLEOTIDE SEQUENCE</scope>
    <source>
        <strain evidence="2">CBS 675.92</strain>
    </source>
</reference>
<feature type="region of interest" description="Disordered" evidence="1">
    <location>
        <begin position="90"/>
        <end position="115"/>
    </location>
</feature>
<proteinExistence type="predicted"/>
<feature type="compositionally biased region" description="Low complexity" evidence="1">
    <location>
        <begin position="490"/>
        <end position="504"/>
    </location>
</feature>
<feature type="compositionally biased region" description="Basic and acidic residues" evidence="1">
    <location>
        <begin position="320"/>
        <end position="348"/>
    </location>
</feature>
<dbReference type="AlphaFoldDB" id="A0A6A5TBB2"/>
<feature type="region of interest" description="Disordered" evidence="1">
    <location>
        <begin position="227"/>
        <end position="348"/>
    </location>
</feature>
<feature type="region of interest" description="Disordered" evidence="1">
    <location>
        <begin position="488"/>
        <end position="515"/>
    </location>
</feature>
<feature type="region of interest" description="Disordered" evidence="1">
    <location>
        <begin position="544"/>
        <end position="628"/>
    </location>
</feature>
<feature type="compositionally biased region" description="Low complexity" evidence="1">
    <location>
        <begin position="547"/>
        <end position="559"/>
    </location>
</feature>
<feature type="compositionally biased region" description="Polar residues" evidence="1">
    <location>
        <begin position="590"/>
        <end position="604"/>
    </location>
</feature>